<gene>
    <name evidence="1" type="ORF">TVAG_069830</name>
</gene>
<reference evidence="1" key="2">
    <citation type="journal article" date="2007" name="Science">
        <title>Draft genome sequence of the sexually transmitted pathogen Trichomonas vaginalis.</title>
        <authorList>
            <person name="Carlton J.M."/>
            <person name="Hirt R.P."/>
            <person name="Silva J.C."/>
            <person name="Delcher A.L."/>
            <person name="Schatz M."/>
            <person name="Zhao Q."/>
            <person name="Wortman J.R."/>
            <person name="Bidwell S.L."/>
            <person name="Alsmark U.C.M."/>
            <person name="Besteiro S."/>
            <person name="Sicheritz-Ponten T."/>
            <person name="Noel C.J."/>
            <person name="Dacks J.B."/>
            <person name="Foster P.G."/>
            <person name="Simillion C."/>
            <person name="Van de Peer Y."/>
            <person name="Miranda-Saavedra D."/>
            <person name="Barton G.J."/>
            <person name="Westrop G.D."/>
            <person name="Mueller S."/>
            <person name="Dessi D."/>
            <person name="Fiori P.L."/>
            <person name="Ren Q."/>
            <person name="Paulsen I."/>
            <person name="Zhang H."/>
            <person name="Bastida-Corcuera F.D."/>
            <person name="Simoes-Barbosa A."/>
            <person name="Brown M.T."/>
            <person name="Hayes R.D."/>
            <person name="Mukherjee M."/>
            <person name="Okumura C.Y."/>
            <person name="Schneider R."/>
            <person name="Smith A.J."/>
            <person name="Vanacova S."/>
            <person name="Villalvazo M."/>
            <person name="Haas B.J."/>
            <person name="Pertea M."/>
            <person name="Feldblyum T.V."/>
            <person name="Utterback T.R."/>
            <person name="Shu C.L."/>
            <person name="Osoegawa K."/>
            <person name="de Jong P.J."/>
            <person name="Hrdy I."/>
            <person name="Horvathova L."/>
            <person name="Zubacova Z."/>
            <person name="Dolezal P."/>
            <person name="Malik S.B."/>
            <person name="Logsdon J.M. Jr."/>
            <person name="Henze K."/>
            <person name="Gupta A."/>
            <person name="Wang C.C."/>
            <person name="Dunne R.L."/>
            <person name="Upcroft J.A."/>
            <person name="Upcroft P."/>
            <person name="White O."/>
            <person name="Salzberg S.L."/>
            <person name="Tang P."/>
            <person name="Chiu C.-H."/>
            <person name="Lee Y.-S."/>
            <person name="Embley T.M."/>
            <person name="Coombs G.H."/>
            <person name="Mottram J.C."/>
            <person name="Tachezy J."/>
            <person name="Fraser-Liggett C.M."/>
            <person name="Johnson P.J."/>
        </authorList>
    </citation>
    <scope>NUCLEOTIDE SEQUENCE [LARGE SCALE GENOMIC DNA]</scope>
    <source>
        <strain evidence="1">G3</strain>
    </source>
</reference>
<organism evidence="1 2">
    <name type="scientific">Trichomonas vaginalis (strain ATCC PRA-98 / G3)</name>
    <dbReference type="NCBI Taxonomy" id="412133"/>
    <lineage>
        <taxon>Eukaryota</taxon>
        <taxon>Metamonada</taxon>
        <taxon>Parabasalia</taxon>
        <taxon>Trichomonadida</taxon>
        <taxon>Trichomonadidae</taxon>
        <taxon>Trichomonas</taxon>
    </lineage>
</organism>
<dbReference type="EMBL" id="DS113478">
    <property type="protein sequence ID" value="EAY04333.1"/>
    <property type="molecule type" value="Genomic_DNA"/>
</dbReference>
<accession>A2ESM4</accession>
<dbReference type="InParanoid" id="A2ESM4"/>
<keyword evidence="2" id="KW-1185">Reference proteome</keyword>
<dbReference type="KEGG" id="tva:4762215"/>
<dbReference type="RefSeq" id="XP_001316556.1">
    <property type="nucleotide sequence ID" value="XM_001316521.1"/>
</dbReference>
<evidence type="ECO:0000313" key="1">
    <source>
        <dbReference type="EMBL" id="EAY04333.1"/>
    </source>
</evidence>
<evidence type="ECO:0000313" key="2">
    <source>
        <dbReference type="Proteomes" id="UP000001542"/>
    </source>
</evidence>
<dbReference type="Proteomes" id="UP000001542">
    <property type="component" value="Unassembled WGS sequence"/>
</dbReference>
<dbReference type="AlphaFoldDB" id="A2ESM4"/>
<name>A2ESM4_TRIV3</name>
<dbReference type="VEuPathDB" id="TrichDB:TVAGG3_0220670"/>
<reference evidence="1" key="1">
    <citation type="submission" date="2006-10" db="EMBL/GenBank/DDBJ databases">
        <authorList>
            <person name="Amadeo P."/>
            <person name="Zhao Q."/>
            <person name="Wortman J."/>
            <person name="Fraser-Liggett C."/>
            <person name="Carlton J."/>
        </authorList>
    </citation>
    <scope>NUCLEOTIDE SEQUENCE</scope>
    <source>
        <strain evidence="1">G3</strain>
    </source>
</reference>
<proteinExistence type="predicted"/>
<protein>
    <submittedName>
        <fullName evidence="1">Uncharacterized protein</fullName>
    </submittedName>
</protein>
<dbReference type="VEuPathDB" id="TrichDB:TVAG_069830"/>
<sequence>MEQSLDKELILNATNLNAKETTENVMILGLDEDANLDSAQIFFEEEFTICNIHNFIQELLQNTNNYTIYLTDFQTEQLFDWLAENDLDQENNLIILKLLELYTMHFCTNKSFDFPDDALSILLPYKFTISALNIFSEMINRKHDTVNTLDRLLSKGIFSTINSILEFPNDLCDSALHLLATIYSTAFDAINIDLPFNSIMTNKIYLDFPSNSFLVLKAYIGKSQGNALKFTEFNATDIFSNIVQFPESVFIAVQFFNELVCQIDDLNNLLDDYNVAIFFNWIIENSSKTNNLFSKSVPYIENILYNHFVCHSYEAVSYIVDWLISNNLYQIIFDILSSCSSECHNSYIKMLCYMLIYSTPGQINYLINQNPLLIILGEEVSATCNREIINMISQAFGTIAKYLRIQIQGPQKIENIKKKIDKDFTNLLANYDIQLNSTCLNHPLINMPPGLREELIEILDPDDEFGCLQKFIDDIDTLMFDS</sequence>